<comment type="caution">
    <text evidence="1">The sequence shown here is derived from an EMBL/GenBank/DDBJ whole genome shotgun (WGS) entry which is preliminary data.</text>
</comment>
<evidence type="ECO:0000313" key="2">
    <source>
        <dbReference type="Proteomes" id="UP000729290"/>
    </source>
</evidence>
<keyword evidence="2" id="KW-1185">Reference proteome</keyword>
<protein>
    <submittedName>
        <fullName evidence="1">HK97 gp10 family phage protein</fullName>
    </submittedName>
</protein>
<proteinExistence type="predicted"/>
<accession>A0ABS2GD21</accession>
<dbReference type="InterPro" id="IPR010064">
    <property type="entry name" value="HK97-gp10_tail"/>
</dbReference>
<dbReference type="Proteomes" id="UP000729290">
    <property type="component" value="Unassembled WGS sequence"/>
</dbReference>
<dbReference type="EMBL" id="JACSNV010000017">
    <property type="protein sequence ID" value="MBM6878605.1"/>
    <property type="molecule type" value="Genomic_DNA"/>
</dbReference>
<dbReference type="Pfam" id="PF04883">
    <property type="entry name" value="HK97-gp10_like"/>
    <property type="match status" value="1"/>
</dbReference>
<organism evidence="1 2">
    <name type="scientific">Anaerotignum lactatifermentans</name>
    <dbReference type="NCBI Taxonomy" id="160404"/>
    <lineage>
        <taxon>Bacteria</taxon>
        <taxon>Bacillati</taxon>
        <taxon>Bacillota</taxon>
        <taxon>Clostridia</taxon>
        <taxon>Lachnospirales</taxon>
        <taxon>Anaerotignaceae</taxon>
        <taxon>Anaerotignum</taxon>
    </lineage>
</organism>
<evidence type="ECO:0000313" key="1">
    <source>
        <dbReference type="EMBL" id="MBM6878605.1"/>
    </source>
</evidence>
<name>A0ABS2GD21_9FIRM</name>
<gene>
    <name evidence="1" type="ORF">H9X83_10620</name>
</gene>
<sequence length="150" mass="16472">MEQSLKDLDKAFEAMLKNFPDARRELVENAGEKMQRKVLQNISTTTKEVTGHLLEGVTLAVGSGGGYAAVRNDAKIAPHAHLVEEGHNLVRGGPLKVPKKELQRTNPRSTGAVVGWVPGKHMYRNAMNDLEDELIGDAEEMVEKLVGDLF</sequence>
<reference evidence="1 2" key="1">
    <citation type="journal article" date="2021" name="Sci. Rep.">
        <title>The distribution of antibiotic resistance genes in chicken gut microbiota commensals.</title>
        <authorList>
            <person name="Juricova H."/>
            <person name="Matiasovicova J."/>
            <person name="Kubasova T."/>
            <person name="Cejkova D."/>
            <person name="Rychlik I."/>
        </authorList>
    </citation>
    <scope>NUCLEOTIDE SEQUENCE [LARGE SCALE GENOMIC DNA]</scope>
    <source>
        <strain evidence="1 2">An431b</strain>
    </source>
</reference>
<dbReference type="RefSeq" id="WP_205134276.1">
    <property type="nucleotide sequence ID" value="NZ_JACSNT010000015.1"/>
</dbReference>